<comment type="caution">
    <text evidence="1">The sequence shown here is derived from an EMBL/GenBank/DDBJ whole genome shotgun (WGS) entry which is preliminary data.</text>
</comment>
<dbReference type="EMBL" id="MU274905">
    <property type="protein sequence ID" value="KAI0091763.1"/>
    <property type="molecule type" value="Genomic_DNA"/>
</dbReference>
<accession>A0ACB8UC02</accession>
<name>A0ACB8UC02_9APHY</name>
<organism evidence="1 2">
    <name type="scientific">Irpex rosettiformis</name>
    <dbReference type="NCBI Taxonomy" id="378272"/>
    <lineage>
        <taxon>Eukaryota</taxon>
        <taxon>Fungi</taxon>
        <taxon>Dikarya</taxon>
        <taxon>Basidiomycota</taxon>
        <taxon>Agaricomycotina</taxon>
        <taxon>Agaricomycetes</taxon>
        <taxon>Polyporales</taxon>
        <taxon>Irpicaceae</taxon>
        <taxon>Irpex</taxon>
    </lineage>
</organism>
<keyword evidence="2" id="KW-1185">Reference proteome</keyword>
<proteinExistence type="predicted"/>
<gene>
    <name evidence="1" type="ORF">BDY19DRAFT_904371</name>
</gene>
<sequence>MSSTAGKEGSSPTTRATRLSKFVSLIAPVKNVYDPSGPSLIIIFGWFVVIESQFDWLFQAQSTRESFIEPVADLLDELQSTEGNRFRGVFLHVMSNGGAAQFMTLSKVLAKRTRHTTRRFPVAMVLDSTPDSSTLRCLMTGISASIRDPLSKLVAGPLVFLLYSVFRFSYGITTPLLPEVRQRLNSPTIIPFYLNPARHQNGTLIDYPNIPPSADTKKEVQWIPRLYVCSMTDEITEFKSVQTHIEEAKRSGLDVRVEIYENSPHVSHAKVDPERYWKAVRQLWKDACSRTVSAKL</sequence>
<reference evidence="1" key="1">
    <citation type="journal article" date="2021" name="Environ. Microbiol.">
        <title>Gene family expansions and transcriptome signatures uncover fungal adaptations to wood decay.</title>
        <authorList>
            <person name="Hage H."/>
            <person name="Miyauchi S."/>
            <person name="Viragh M."/>
            <person name="Drula E."/>
            <person name="Min B."/>
            <person name="Chaduli D."/>
            <person name="Navarro D."/>
            <person name="Favel A."/>
            <person name="Norest M."/>
            <person name="Lesage-Meessen L."/>
            <person name="Balint B."/>
            <person name="Merenyi Z."/>
            <person name="de Eugenio L."/>
            <person name="Morin E."/>
            <person name="Martinez A.T."/>
            <person name="Baldrian P."/>
            <person name="Stursova M."/>
            <person name="Martinez M.J."/>
            <person name="Novotny C."/>
            <person name="Magnuson J.K."/>
            <person name="Spatafora J.W."/>
            <person name="Maurice S."/>
            <person name="Pangilinan J."/>
            <person name="Andreopoulos W."/>
            <person name="LaButti K."/>
            <person name="Hundley H."/>
            <person name="Na H."/>
            <person name="Kuo A."/>
            <person name="Barry K."/>
            <person name="Lipzen A."/>
            <person name="Henrissat B."/>
            <person name="Riley R."/>
            <person name="Ahrendt S."/>
            <person name="Nagy L.G."/>
            <person name="Grigoriev I.V."/>
            <person name="Martin F."/>
            <person name="Rosso M.N."/>
        </authorList>
    </citation>
    <scope>NUCLEOTIDE SEQUENCE</scope>
    <source>
        <strain evidence="1">CBS 384.51</strain>
    </source>
</reference>
<evidence type="ECO:0000313" key="1">
    <source>
        <dbReference type="EMBL" id="KAI0091763.1"/>
    </source>
</evidence>
<evidence type="ECO:0000313" key="2">
    <source>
        <dbReference type="Proteomes" id="UP001055072"/>
    </source>
</evidence>
<dbReference type="Proteomes" id="UP001055072">
    <property type="component" value="Unassembled WGS sequence"/>
</dbReference>
<protein>
    <submittedName>
        <fullName evidence="1">Uncharacterized protein</fullName>
    </submittedName>
</protein>